<dbReference type="AlphaFoldDB" id="A0A6M3KYW5"/>
<organism evidence="1">
    <name type="scientific">viral metagenome</name>
    <dbReference type="NCBI Taxonomy" id="1070528"/>
    <lineage>
        <taxon>unclassified sequences</taxon>
        <taxon>metagenomes</taxon>
        <taxon>organismal metagenomes</taxon>
    </lineage>
</organism>
<evidence type="ECO:0000313" key="1">
    <source>
        <dbReference type="EMBL" id="QJA87417.1"/>
    </source>
</evidence>
<dbReference type="EMBL" id="MT142704">
    <property type="protein sequence ID" value="QJA87417.1"/>
    <property type="molecule type" value="Genomic_DNA"/>
</dbReference>
<gene>
    <name evidence="1" type="ORF">MM415B02998_0008</name>
</gene>
<sequence>MGDEITEGLSDDLSTFTVIKEDDSLENISEEQNLDTDGNVISTEELPNFFDLDKVPEAQRELVKPIFEQMQTAFKAKMGEADGLKTQLDLVTDLVKKMNVAPSQSQVLKPSETVDKGAEQTGLKFKFQEDDYYKPVFEELATLISGIKGSVDGVNQKVVADSQATFQSNVKKFITDNKIQPAVLVKMDQIAESFGKDARGNYVLYNDLSRLHTLAKTELGIAVKPNTSNVNTNTKPHVKRQLETVTIKKGIADDKPANSMADAWNQAKEQLANQ</sequence>
<accession>A0A6M3KYW5</accession>
<reference evidence="1" key="1">
    <citation type="submission" date="2020-03" db="EMBL/GenBank/DDBJ databases">
        <title>The deep terrestrial virosphere.</title>
        <authorList>
            <person name="Holmfeldt K."/>
            <person name="Nilsson E."/>
            <person name="Simone D."/>
            <person name="Lopez-Fernandez M."/>
            <person name="Wu X."/>
            <person name="de Brujin I."/>
            <person name="Lundin D."/>
            <person name="Andersson A."/>
            <person name="Bertilsson S."/>
            <person name="Dopson M."/>
        </authorList>
    </citation>
    <scope>NUCLEOTIDE SEQUENCE</scope>
    <source>
        <strain evidence="1">MM415B02998</strain>
    </source>
</reference>
<name>A0A6M3KYW5_9ZZZZ</name>
<protein>
    <submittedName>
        <fullName evidence="1">Uncharacterized protein</fullName>
    </submittedName>
</protein>
<proteinExistence type="predicted"/>